<dbReference type="AlphaFoldDB" id="A0A292Q8I5"/>
<gene>
    <name evidence="1" type="ORF">GSTUAT00000813001</name>
</gene>
<name>A0A292Q8I5_9PEZI</name>
<protein>
    <submittedName>
        <fullName evidence="1">Uncharacterized protein</fullName>
    </submittedName>
</protein>
<dbReference type="Proteomes" id="UP001412239">
    <property type="component" value="Unassembled WGS sequence"/>
</dbReference>
<sequence>MKNYCAYHPTSWLLTVLGGRTYSSVGKSQLPIPFRRFASDSPRDNSFTLEFSVPHVFFTFQFSLFVYSGIPRYSHVYAALMMAWRFGQNVTGDDPVRTTENTVSTGYHSPRVLEAINHSGSCALEGGAKHVPNHVCLVLPCYRVIFCAYSTYLSQCIAIVSLILTYCASRPATSTSP</sequence>
<keyword evidence="2" id="KW-1185">Reference proteome</keyword>
<proteinExistence type="predicted"/>
<reference evidence="1" key="1">
    <citation type="submission" date="2015-10" db="EMBL/GenBank/DDBJ databases">
        <authorList>
            <person name="Regsiter A."/>
            <person name="william w."/>
        </authorList>
    </citation>
    <scope>NUCLEOTIDE SEQUENCE</scope>
    <source>
        <strain evidence="1">Montdore</strain>
    </source>
</reference>
<dbReference type="EMBL" id="LN890951">
    <property type="protein sequence ID" value="CUS15073.1"/>
    <property type="molecule type" value="Genomic_DNA"/>
</dbReference>
<evidence type="ECO:0000313" key="1">
    <source>
        <dbReference type="EMBL" id="CUS15073.1"/>
    </source>
</evidence>
<accession>A0A292Q8I5</accession>
<evidence type="ECO:0000313" key="2">
    <source>
        <dbReference type="Proteomes" id="UP001412239"/>
    </source>
</evidence>
<organism evidence="1 2">
    <name type="scientific">Tuber aestivum</name>
    <name type="common">summer truffle</name>
    <dbReference type="NCBI Taxonomy" id="59557"/>
    <lineage>
        <taxon>Eukaryota</taxon>
        <taxon>Fungi</taxon>
        <taxon>Dikarya</taxon>
        <taxon>Ascomycota</taxon>
        <taxon>Pezizomycotina</taxon>
        <taxon>Pezizomycetes</taxon>
        <taxon>Pezizales</taxon>
        <taxon>Tuberaceae</taxon>
        <taxon>Tuber</taxon>
    </lineage>
</organism>